<dbReference type="EMBL" id="AP014706">
    <property type="protein sequence ID" value="BAQ49839.1"/>
    <property type="molecule type" value="Genomic_DNA"/>
</dbReference>
<name>A0A0C6FW80_9HYPH</name>
<reference evidence="3" key="2">
    <citation type="submission" date="2015-01" db="EMBL/GenBank/DDBJ databases">
        <title>Complete genome sequence of Methylobacterium aquaticum strain 22A.</title>
        <authorList>
            <person name="Tani A."/>
            <person name="Ogura Y."/>
            <person name="Hayashi T."/>
        </authorList>
    </citation>
    <scope>NUCLEOTIDE SEQUENCE [LARGE SCALE GENOMIC DNA]</scope>
    <source>
        <strain evidence="3">MA-22A</strain>
        <plasmid evidence="3">Plasmid pMaq22A_2p DNA</plasmid>
    </source>
</reference>
<dbReference type="PATRIC" id="fig|270351.10.peg.6964"/>
<dbReference type="KEGG" id="maqu:Maq22A_2p40165"/>
<dbReference type="Proteomes" id="UP000061432">
    <property type="component" value="Plasmid pMaq22A_2p"/>
</dbReference>
<organism evidence="2 3">
    <name type="scientific">Methylobacterium aquaticum</name>
    <dbReference type="NCBI Taxonomy" id="270351"/>
    <lineage>
        <taxon>Bacteria</taxon>
        <taxon>Pseudomonadati</taxon>
        <taxon>Pseudomonadota</taxon>
        <taxon>Alphaproteobacteria</taxon>
        <taxon>Hyphomicrobiales</taxon>
        <taxon>Methylobacteriaceae</taxon>
        <taxon>Methylobacterium</taxon>
    </lineage>
</organism>
<sequence length="177" mass="18852">MQGGRYVSISALRASPFPGKREQSLIRVILPGRLRIVARLEPACGGVEAADAARHGGDASLHLCPMTSRPVPVKRPAVARSPGTVPGHEVRRTPEPRDEIFGITLDQIAPDDAGGTKTGEPAVDHVAALNPVERTFRPNPSMPLRERIAIVVLPGRSAWVPASGPVFAILASRFNPN</sequence>
<evidence type="ECO:0000313" key="2">
    <source>
        <dbReference type="EMBL" id="BAQ49839.1"/>
    </source>
</evidence>
<accession>A0A0C6FW80</accession>
<reference evidence="2 3" key="1">
    <citation type="journal article" date="2015" name="Genome Announc.">
        <title>Complete Genome Sequence of Methylobacterium aquaticum Strain 22A, Isolated from Racomitrium japonicum Moss.</title>
        <authorList>
            <person name="Tani A."/>
            <person name="Ogura Y."/>
            <person name="Hayashi T."/>
            <person name="Kimbara K."/>
        </authorList>
    </citation>
    <scope>NUCLEOTIDE SEQUENCE [LARGE SCALE GENOMIC DNA]</scope>
    <source>
        <strain evidence="2 3">MA-22A</strain>
        <plasmid evidence="3">Plasmid pMaq22A_2p DNA</plasmid>
    </source>
</reference>
<proteinExistence type="predicted"/>
<keyword evidence="2" id="KW-0614">Plasmid</keyword>
<evidence type="ECO:0000313" key="3">
    <source>
        <dbReference type="Proteomes" id="UP000061432"/>
    </source>
</evidence>
<evidence type="ECO:0000256" key="1">
    <source>
        <dbReference type="SAM" id="MobiDB-lite"/>
    </source>
</evidence>
<dbReference type="AlphaFoldDB" id="A0A0C6FW80"/>
<protein>
    <submittedName>
        <fullName evidence="2">Uncharacterized protein</fullName>
    </submittedName>
</protein>
<geneLocation type="plasmid" evidence="3">
    <name>pMaq22A_2p DNA</name>
</geneLocation>
<feature type="region of interest" description="Disordered" evidence="1">
    <location>
        <begin position="73"/>
        <end position="93"/>
    </location>
</feature>
<gene>
    <name evidence="2" type="ORF">Maq22A_2p40165</name>
</gene>